<evidence type="ECO:0000256" key="4">
    <source>
        <dbReference type="PROSITE-ProRule" id="PRU00169"/>
    </source>
</evidence>
<dbReference type="SMART" id="SM00862">
    <property type="entry name" value="Trans_reg_C"/>
    <property type="match status" value="1"/>
</dbReference>
<dbReference type="CDD" id="cd00383">
    <property type="entry name" value="trans_reg_C"/>
    <property type="match status" value="1"/>
</dbReference>
<dbReference type="PANTHER" id="PTHR48111">
    <property type="entry name" value="REGULATOR OF RPOS"/>
    <property type="match status" value="1"/>
</dbReference>
<keyword evidence="1 4" id="KW-0597">Phosphoprotein</keyword>
<evidence type="ECO:0000256" key="1">
    <source>
        <dbReference type="ARBA" id="ARBA00022553"/>
    </source>
</evidence>
<feature type="DNA-binding region" description="OmpR/PhoB-type" evidence="5">
    <location>
        <begin position="128"/>
        <end position="225"/>
    </location>
</feature>
<dbReference type="InterPro" id="IPR039420">
    <property type="entry name" value="WalR-like"/>
</dbReference>
<dbReference type="EMBL" id="CP120366">
    <property type="protein sequence ID" value="WHS96011.1"/>
    <property type="molecule type" value="Genomic_DNA"/>
</dbReference>
<reference evidence="8 9" key="1">
    <citation type="submission" date="2023-03" db="EMBL/GenBank/DDBJ databases">
        <authorList>
            <person name="Menendez E."/>
            <person name="Kaur S."/>
            <person name="Flores-Felix J.D."/>
            <person name="diCenzo G.C."/>
            <person name="Peix A."/>
            <person name="Velazquez E."/>
        </authorList>
    </citation>
    <scope>NUCLEOTIDE SEQUENCE [LARGE SCALE GENOMIC DNA]</scope>
    <source>
        <strain evidence="8 9">CCBAU 71714</strain>
        <plasmid evidence="8 9">pSkuCCBAU71714a</plasmid>
    </source>
</reference>
<dbReference type="RefSeq" id="WP_127701452.1">
    <property type="nucleotide sequence ID" value="NZ_CP120366.1"/>
</dbReference>
<evidence type="ECO:0000256" key="5">
    <source>
        <dbReference type="PROSITE-ProRule" id="PRU01091"/>
    </source>
</evidence>
<evidence type="ECO:0000259" key="6">
    <source>
        <dbReference type="PROSITE" id="PS50110"/>
    </source>
</evidence>
<dbReference type="Gene3D" id="1.10.10.10">
    <property type="entry name" value="Winged helix-like DNA-binding domain superfamily/Winged helix DNA-binding domain"/>
    <property type="match status" value="1"/>
</dbReference>
<organism evidence="8 9">
    <name type="scientific">Sinorhizobium kummerowiae</name>
    <dbReference type="NCBI Taxonomy" id="158892"/>
    <lineage>
        <taxon>Bacteria</taxon>
        <taxon>Pseudomonadati</taxon>
        <taxon>Pseudomonadota</taxon>
        <taxon>Alphaproteobacteria</taxon>
        <taxon>Hyphomicrobiales</taxon>
        <taxon>Rhizobiaceae</taxon>
        <taxon>Sinorhizobium/Ensifer group</taxon>
        <taxon>Sinorhizobium</taxon>
    </lineage>
</organism>
<keyword evidence="3 5" id="KW-0238">DNA-binding</keyword>
<accession>A0ABY8TDM8</accession>
<proteinExistence type="predicted"/>
<dbReference type="PANTHER" id="PTHR48111:SF40">
    <property type="entry name" value="PHOSPHATE REGULON TRANSCRIPTIONAL REGULATORY PROTEIN PHOB"/>
    <property type="match status" value="1"/>
</dbReference>
<sequence length="240" mass="26436">MHAGVLIYTCNAELFLLLEYILETEGFPVRHCSNVSELVGTIGVRKPLAVLVDCSDRQLEAYGLCRRIKATSDRPPVAVLTNAPSNNLRSLGIDVVICSPYDPRHLLAFLKGIQMSLPCSSRAGVSREQIFRHADIEMNVTRIRVMRNGHAVSLSALQFRLLLQFLKMPDVVHSRDDLIAAGWPPEAEVEPRTVDIHIGHIRRALNQFGPDVIRTVRSIGYSLDGVAAPGGKLSVFHPAG</sequence>
<keyword evidence="8" id="KW-0614">Plasmid</keyword>
<dbReference type="InterPro" id="IPR036388">
    <property type="entry name" value="WH-like_DNA-bd_sf"/>
</dbReference>
<dbReference type="SUPFAM" id="SSF52172">
    <property type="entry name" value="CheY-like"/>
    <property type="match status" value="1"/>
</dbReference>
<dbReference type="SUPFAM" id="SSF46894">
    <property type="entry name" value="C-terminal effector domain of the bipartite response regulators"/>
    <property type="match status" value="1"/>
</dbReference>
<dbReference type="InterPro" id="IPR001867">
    <property type="entry name" value="OmpR/PhoB-type_DNA-bd"/>
</dbReference>
<evidence type="ECO:0000256" key="2">
    <source>
        <dbReference type="ARBA" id="ARBA00023012"/>
    </source>
</evidence>
<feature type="modified residue" description="4-aspartylphosphate" evidence="4">
    <location>
        <position position="53"/>
    </location>
</feature>
<keyword evidence="9" id="KW-1185">Reference proteome</keyword>
<keyword evidence="2" id="KW-0902">Two-component regulatory system</keyword>
<dbReference type="InterPro" id="IPR001789">
    <property type="entry name" value="Sig_transdc_resp-reg_receiver"/>
</dbReference>
<name>A0ABY8TDM8_9HYPH</name>
<protein>
    <submittedName>
        <fullName evidence="8">Response regulator transcription factor</fullName>
    </submittedName>
</protein>
<evidence type="ECO:0000259" key="7">
    <source>
        <dbReference type="PROSITE" id="PS51755"/>
    </source>
</evidence>
<dbReference type="PROSITE" id="PS50110">
    <property type="entry name" value="RESPONSE_REGULATORY"/>
    <property type="match status" value="1"/>
</dbReference>
<dbReference type="Pfam" id="PF00486">
    <property type="entry name" value="Trans_reg_C"/>
    <property type="match status" value="1"/>
</dbReference>
<geneLocation type="plasmid" evidence="8 9">
    <name>pSkuCCBAU71714a</name>
</geneLocation>
<dbReference type="Gene3D" id="3.40.50.2300">
    <property type="match status" value="1"/>
</dbReference>
<evidence type="ECO:0000313" key="9">
    <source>
        <dbReference type="Proteomes" id="UP001233264"/>
    </source>
</evidence>
<evidence type="ECO:0000256" key="3">
    <source>
        <dbReference type="ARBA" id="ARBA00023125"/>
    </source>
</evidence>
<dbReference type="Proteomes" id="UP001233264">
    <property type="component" value="Plasmid pSkuCCBAU71714a"/>
</dbReference>
<dbReference type="InterPro" id="IPR011006">
    <property type="entry name" value="CheY-like_superfamily"/>
</dbReference>
<dbReference type="PROSITE" id="PS51755">
    <property type="entry name" value="OMPR_PHOB"/>
    <property type="match status" value="1"/>
</dbReference>
<gene>
    <name evidence="8" type="ORF">PZL22_006228</name>
</gene>
<dbReference type="InterPro" id="IPR016032">
    <property type="entry name" value="Sig_transdc_resp-reg_C-effctor"/>
</dbReference>
<feature type="domain" description="Response regulatory" evidence="6">
    <location>
        <begin position="4"/>
        <end position="114"/>
    </location>
</feature>
<feature type="domain" description="OmpR/PhoB-type" evidence="7">
    <location>
        <begin position="128"/>
        <end position="225"/>
    </location>
</feature>
<evidence type="ECO:0000313" key="8">
    <source>
        <dbReference type="EMBL" id="WHS96011.1"/>
    </source>
</evidence>